<sequence length="126" mass="13488">MSDNEQSSTNNNNTTTQSNSAVQRSSSGNSQMLSLPSFFTNNKTKSTNDVRQDTFTSIQSFSSLQPNDKNRLSPTGSIKNQSKYSSSSTDISRVEGDVILRSNGGSGGSNTPTYSSSANVNYLNVP</sequence>
<dbReference type="WBParaSite" id="RSKR_0000519100.1">
    <property type="protein sequence ID" value="RSKR_0000519100.1"/>
    <property type="gene ID" value="RSKR_0000519100"/>
</dbReference>
<proteinExistence type="predicted"/>
<evidence type="ECO:0000313" key="1">
    <source>
        <dbReference type="Proteomes" id="UP000095286"/>
    </source>
</evidence>
<dbReference type="Proteomes" id="UP000095286">
    <property type="component" value="Unplaced"/>
</dbReference>
<accession>A0AC35TXI5</accession>
<name>A0AC35TXI5_9BILA</name>
<protein>
    <submittedName>
        <fullName evidence="2">Uncharacterized protein</fullName>
    </submittedName>
</protein>
<organism evidence="1 2">
    <name type="scientific">Rhabditophanes sp. KR3021</name>
    <dbReference type="NCBI Taxonomy" id="114890"/>
    <lineage>
        <taxon>Eukaryota</taxon>
        <taxon>Metazoa</taxon>
        <taxon>Ecdysozoa</taxon>
        <taxon>Nematoda</taxon>
        <taxon>Chromadorea</taxon>
        <taxon>Rhabditida</taxon>
        <taxon>Tylenchina</taxon>
        <taxon>Panagrolaimomorpha</taxon>
        <taxon>Strongyloidoidea</taxon>
        <taxon>Alloionematidae</taxon>
        <taxon>Rhabditophanes</taxon>
    </lineage>
</organism>
<reference evidence="2" key="1">
    <citation type="submission" date="2016-11" db="UniProtKB">
        <authorList>
            <consortium name="WormBaseParasite"/>
        </authorList>
    </citation>
    <scope>IDENTIFICATION</scope>
    <source>
        <strain evidence="2">KR3021</strain>
    </source>
</reference>
<evidence type="ECO:0000313" key="2">
    <source>
        <dbReference type="WBParaSite" id="RSKR_0000519100.1"/>
    </source>
</evidence>